<dbReference type="SUPFAM" id="SSF74653">
    <property type="entry name" value="TolA/TonB C-terminal domain"/>
    <property type="match status" value="1"/>
</dbReference>
<dbReference type="RefSeq" id="WP_380923516.1">
    <property type="nucleotide sequence ID" value="NZ_JBHUPE010000012.1"/>
</dbReference>
<comment type="caution">
    <text evidence="3">The sequence shown here is derived from an EMBL/GenBank/DDBJ whole genome shotgun (WGS) entry which is preliminary data.</text>
</comment>
<dbReference type="PROSITE" id="PS52015">
    <property type="entry name" value="TONB_CTD"/>
    <property type="match status" value="1"/>
</dbReference>
<dbReference type="InterPro" id="IPR051045">
    <property type="entry name" value="TonB-dependent_transducer"/>
</dbReference>
<accession>A0ABW5Z1P9</accession>
<gene>
    <name evidence="3" type="ORF">ACFS6I_20965</name>
</gene>
<evidence type="ECO:0000313" key="4">
    <source>
        <dbReference type="Proteomes" id="UP001597509"/>
    </source>
</evidence>
<dbReference type="PANTHER" id="PTHR33446:SF2">
    <property type="entry name" value="PROTEIN TONB"/>
    <property type="match status" value="1"/>
</dbReference>
<dbReference type="Gene3D" id="3.30.1150.10">
    <property type="match status" value="1"/>
</dbReference>
<feature type="chain" id="PRO_5047463310" evidence="1">
    <location>
        <begin position="21"/>
        <end position="325"/>
    </location>
</feature>
<protein>
    <submittedName>
        <fullName evidence="3">Energy transducer TonB</fullName>
    </submittedName>
</protein>
<proteinExistence type="predicted"/>
<dbReference type="InterPro" id="IPR037682">
    <property type="entry name" value="TonB_C"/>
</dbReference>
<name>A0ABW5Z1P9_9SPHI</name>
<sequence>MRKIALISLLYLITFTFSYAQVNFQTLYTKYGSITKELDKAYYVKIVTFPDENVKDTIAEEFYLSNNGLKLQGKVSDFFGTKFKGKKYELFENGNLKSEEMFSHDSHQIDTAFYYHQNGKIKSILYYPFTIDKKGKYKIEEPLYLAYADSTGKILLKDGNGFAVSDNSYSYEEGNYVNHKKQGDWKGHFNGKRYTFTETFTEGKLISGITTDSIGNTTPYDSITGWREPTYPGGINTLMQYIGRNYDYPMQALHAGVSGIVEIEFVIDKSGEPRDFKLKRDLGYGTGEAGLRVAKKMKKWEPGRQRGIPVNVKYVLPIRLNTVQR</sequence>
<feature type="domain" description="TonB C-terminal" evidence="2">
    <location>
        <begin position="233"/>
        <end position="325"/>
    </location>
</feature>
<reference evidence="4" key="1">
    <citation type="journal article" date="2019" name="Int. J. Syst. Evol. Microbiol.">
        <title>The Global Catalogue of Microorganisms (GCM) 10K type strain sequencing project: providing services to taxonomists for standard genome sequencing and annotation.</title>
        <authorList>
            <consortium name="The Broad Institute Genomics Platform"/>
            <consortium name="The Broad Institute Genome Sequencing Center for Infectious Disease"/>
            <person name="Wu L."/>
            <person name="Ma J."/>
        </authorList>
    </citation>
    <scope>NUCLEOTIDE SEQUENCE [LARGE SCALE GENOMIC DNA]</scope>
    <source>
        <strain evidence="4">KCTC 22209</strain>
    </source>
</reference>
<keyword evidence="1" id="KW-0732">Signal</keyword>
<dbReference type="PANTHER" id="PTHR33446">
    <property type="entry name" value="PROTEIN TONB-RELATED"/>
    <property type="match status" value="1"/>
</dbReference>
<evidence type="ECO:0000313" key="3">
    <source>
        <dbReference type="EMBL" id="MFD2906413.1"/>
    </source>
</evidence>
<dbReference type="Proteomes" id="UP001597509">
    <property type="component" value="Unassembled WGS sequence"/>
</dbReference>
<feature type="signal peptide" evidence="1">
    <location>
        <begin position="1"/>
        <end position="20"/>
    </location>
</feature>
<dbReference type="Pfam" id="PF03544">
    <property type="entry name" value="TonB_C"/>
    <property type="match status" value="1"/>
</dbReference>
<dbReference type="EMBL" id="JBHUPE010000012">
    <property type="protein sequence ID" value="MFD2906413.1"/>
    <property type="molecule type" value="Genomic_DNA"/>
</dbReference>
<keyword evidence="4" id="KW-1185">Reference proteome</keyword>
<evidence type="ECO:0000256" key="1">
    <source>
        <dbReference type="SAM" id="SignalP"/>
    </source>
</evidence>
<evidence type="ECO:0000259" key="2">
    <source>
        <dbReference type="PROSITE" id="PS52015"/>
    </source>
</evidence>
<organism evidence="3 4">
    <name type="scientific">Sphingobacterium anhuiense</name>
    <dbReference type="NCBI Taxonomy" id="493780"/>
    <lineage>
        <taxon>Bacteria</taxon>
        <taxon>Pseudomonadati</taxon>
        <taxon>Bacteroidota</taxon>
        <taxon>Sphingobacteriia</taxon>
        <taxon>Sphingobacteriales</taxon>
        <taxon>Sphingobacteriaceae</taxon>
        <taxon>Sphingobacterium</taxon>
    </lineage>
</organism>